<protein>
    <submittedName>
        <fullName evidence="2">Uncharacterized protein</fullName>
    </submittedName>
</protein>
<reference evidence="2 3" key="1">
    <citation type="submission" date="2018-06" db="EMBL/GenBank/DDBJ databases">
        <authorList>
            <consortium name="Pathogen Informatics"/>
            <person name="Doyle S."/>
        </authorList>
    </citation>
    <scope>NUCLEOTIDE SEQUENCE [LARGE SCALE GENOMIC DNA]</scope>
    <source>
        <strain evidence="2 3">NCTC11967</strain>
    </source>
</reference>
<gene>
    <name evidence="2" type="ORF">NCTC11967_02017</name>
</gene>
<dbReference type="EMBL" id="UAVL01000009">
    <property type="protein sequence ID" value="SQA62994.1"/>
    <property type="molecule type" value="Genomic_DNA"/>
</dbReference>
<proteinExistence type="predicted"/>
<evidence type="ECO:0000313" key="3">
    <source>
        <dbReference type="Proteomes" id="UP000251313"/>
    </source>
</evidence>
<sequence>MSAGAMGVTFYLVQRLHDSPLLWLLALPVATVLLLELPFLRLLRRRLRHAGLREVLRQSVRLWGPPVLLIGCGLGLAVYPCSDRTTTDSSGELNGPDTRCERPEQSDVLLPMACPGTGARGPAPEVQVFEASK</sequence>
<keyword evidence="1" id="KW-1133">Transmembrane helix</keyword>
<comment type="caution">
    <text evidence="2">The sequence shown here is derived from an EMBL/GenBank/DDBJ whole genome shotgun (WGS) entry which is preliminary data.</text>
</comment>
<dbReference type="Proteomes" id="UP000251313">
    <property type="component" value="Unassembled WGS sequence"/>
</dbReference>
<dbReference type="RefSeq" id="WP_038253114.1">
    <property type="nucleotide sequence ID" value="NZ_UAVM01000007.1"/>
</dbReference>
<feature type="transmembrane region" description="Helical" evidence="1">
    <location>
        <begin position="20"/>
        <end position="40"/>
    </location>
</feature>
<feature type="transmembrane region" description="Helical" evidence="1">
    <location>
        <begin position="60"/>
        <end position="79"/>
    </location>
</feature>
<name>A0AB38FVS7_9ENTR</name>
<evidence type="ECO:0000313" key="2">
    <source>
        <dbReference type="EMBL" id="SQA62994.1"/>
    </source>
</evidence>
<organism evidence="2 3">
    <name type="scientific">Yokenella regensburgei</name>
    <dbReference type="NCBI Taxonomy" id="158877"/>
    <lineage>
        <taxon>Bacteria</taxon>
        <taxon>Pseudomonadati</taxon>
        <taxon>Pseudomonadota</taxon>
        <taxon>Gammaproteobacteria</taxon>
        <taxon>Enterobacterales</taxon>
        <taxon>Enterobacteriaceae</taxon>
        <taxon>Yokenella</taxon>
    </lineage>
</organism>
<keyword evidence="1" id="KW-0812">Transmembrane</keyword>
<dbReference type="AlphaFoldDB" id="A0AB38FVS7"/>
<keyword evidence="1" id="KW-0472">Membrane</keyword>
<evidence type="ECO:0000256" key="1">
    <source>
        <dbReference type="SAM" id="Phobius"/>
    </source>
</evidence>
<accession>A0AB38FVS7</accession>